<organism evidence="2 3">
    <name type="scientific">Sporosarcina quadrami</name>
    <dbReference type="NCBI Taxonomy" id="2762234"/>
    <lineage>
        <taxon>Bacteria</taxon>
        <taxon>Bacillati</taxon>
        <taxon>Bacillota</taxon>
        <taxon>Bacilli</taxon>
        <taxon>Bacillales</taxon>
        <taxon>Caryophanaceae</taxon>
        <taxon>Sporosarcina</taxon>
    </lineage>
</organism>
<proteinExistence type="predicted"/>
<dbReference type="Proteomes" id="UP000626786">
    <property type="component" value="Unassembled WGS sequence"/>
</dbReference>
<name>A0ABR8UA35_9BACL</name>
<reference evidence="2 3" key="1">
    <citation type="submission" date="2020-08" db="EMBL/GenBank/DDBJ databases">
        <title>A Genomic Blueprint of the Chicken Gut Microbiome.</title>
        <authorList>
            <person name="Gilroy R."/>
            <person name="Ravi A."/>
            <person name="Getino M."/>
            <person name="Pursley I."/>
            <person name="Horton D.L."/>
            <person name="Alikhan N.-F."/>
            <person name="Baker D."/>
            <person name="Gharbi K."/>
            <person name="Hall N."/>
            <person name="Watson M."/>
            <person name="Adriaenssens E.M."/>
            <person name="Foster-Nyarko E."/>
            <person name="Jarju S."/>
            <person name="Secka A."/>
            <person name="Antonio M."/>
            <person name="Oren A."/>
            <person name="Chaudhuri R."/>
            <person name="La Ragione R.M."/>
            <person name="Hildebrand F."/>
            <person name="Pallen M.J."/>
        </authorList>
    </citation>
    <scope>NUCLEOTIDE SEQUENCE [LARGE SCALE GENOMIC DNA]</scope>
    <source>
        <strain evidence="2 3">Sa2YVA2</strain>
    </source>
</reference>
<dbReference type="EMBL" id="JACSQN010000008">
    <property type="protein sequence ID" value="MBD7984902.1"/>
    <property type="molecule type" value="Genomic_DNA"/>
</dbReference>
<evidence type="ECO:0000256" key="1">
    <source>
        <dbReference type="SAM" id="Phobius"/>
    </source>
</evidence>
<protein>
    <recommendedName>
        <fullName evidence="4">DUF4825 domain-containing protein</fullName>
    </recommendedName>
</protein>
<accession>A0ABR8UA35</accession>
<comment type="caution">
    <text evidence="2">The sequence shown here is derived from an EMBL/GenBank/DDBJ whole genome shotgun (WGS) entry which is preliminary data.</text>
</comment>
<dbReference type="RefSeq" id="WP_191694603.1">
    <property type="nucleotide sequence ID" value="NZ_JACSQN010000008.1"/>
</dbReference>
<evidence type="ECO:0000313" key="3">
    <source>
        <dbReference type="Proteomes" id="UP000626786"/>
    </source>
</evidence>
<evidence type="ECO:0000313" key="2">
    <source>
        <dbReference type="EMBL" id="MBD7984902.1"/>
    </source>
</evidence>
<keyword evidence="1" id="KW-0812">Transmembrane</keyword>
<feature type="transmembrane region" description="Helical" evidence="1">
    <location>
        <begin position="32"/>
        <end position="53"/>
    </location>
</feature>
<keyword evidence="3" id="KW-1185">Reference proteome</keyword>
<sequence>MNKIDIPAELSDRSKRGVTRAGLEMKKSRKRLNLTGISIAAALFLSFGAFLLIGSSYLNEAGGGQGAIGNKSGEIFIPAIKLPKGNTENMDMVGLIVYKGKVYTQTNTKIKPAFAKTLVGEKIGVTKGNIDEWSSRKAYGEELASTIPRGVDVYTVVGYDSDFRIMIYIEHDGETHSEFYENLNGITISSGADLFGQLNMIGNVSTAYWRTRDEWYNSIENFKPVTDTTVLNAFVAELNNVKPKLRKHNQEALDELRNSESAKELTIHLEDGTTVELEILGDGYILYGAMDVYFEMDEAVFADMWDLLQVSESGNA</sequence>
<keyword evidence="1" id="KW-0472">Membrane</keyword>
<keyword evidence="1" id="KW-1133">Transmembrane helix</keyword>
<evidence type="ECO:0008006" key="4">
    <source>
        <dbReference type="Google" id="ProtNLM"/>
    </source>
</evidence>
<gene>
    <name evidence="2" type="ORF">H9649_09925</name>
</gene>